<keyword evidence="3" id="KW-1185">Reference proteome</keyword>
<keyword evidence="1" id="KW-0040">ANK repeat</keyword>
<protein>
    <submittedName>
        <fullName evidence="2">ANR11 protein</fullName>
    </submittedName>
</protein>
<organism evidence="2 3">
    <name type="scientific">Geococcyx californianus</name>
    <name type="common">Greater roadrunner</name>
    <name type="synonym">Saurothera californiana</name>
    <dbReference type="NCBI Taxonomy" id="8947"/>
    <lineage>
        <taxon>Eukaryota</taxon>
        <taxon>Metazoa</taxon>
        <taxon>Chordata</taxon>
        <taxon>Craniata</taxon>
        <taxon>Vertebrata</taxon>
        <taxon>Euteleostomi</taxon>
        <taxon>Archelosauria</taxon>
        <taxon>Archosauria</taxon>
        <taxon>Dinosauria</taxon>
        <taxon>Saurischia</taxon>
        <taxon>Theropoda</taxon>
        <taxon>Coelurosauria</taxon>
        <taxon>Aves</taxon>
        <taxon>Neognathae</taxon>
        <taxon>Neoaves</taxon>
        <taxon>Otidimorphae</taxon>
        <taxon>Cuculiformes</taxon>
        <taxon>Neomorphidae</taxon>
        <taxon>Geococcyx</taxon>
    </lineage>
</organism>
<name>A0A7K4JAR5_GEOCA</name>
<dbReference type="SMART" id="SM00248">
    <property type="entry name" value="ANK"/>
    <property type="match status" value="2"/>
</dbReference>
<evidence type="ECO:0000256" key="1">
    <source>
        <dbReference type="PROSITE-ProRule" id="PRU00023"/>
    </source>
</evidence>
<sequence>QIAFRRNSSNQFRNISLSTVRRRNKYGETLLHRAASYQDLHLIRNIVKVGGNVNVQDYAGWTPLHEASMKGFCEVAKELLKAGADVDARGSEQITPLQDAVIEGHYEVYSKLNTNYALGL</sequence>
<feature type="repeat" description="ANK" evidence="1">
    <location>
        <begin position="59"/>
        <end position="91"/>
    </location>
</feature>
<dbReference type="InterPro" id="IPR042334">
    <property type="entry name" value="ANKRD31"/>
</dbReference>
<dbReference type="InterPro" id="IPR002110">
    <property type="entry name" value="Ankyrin_rpt"/>
</dbReference>
<feature type="non-terminal residue" evidence="2">
    <location>
        <position position="120"/>
    </location>
</feature>
<gene>
    <name evidence="2" type="primary">Ankrd11_0</name>
    <name evidence="2" type="ORF">GEOCAL_R12570</name>
</gene>
<dbReference type="Pfam" id="PF12796">
    <property type="entry name" value="Ank_2"/>
    <property type="match status" value="1"/>
</dbReference>
<reference evidence="2 3" key="1">
    <citation type="submission" date="2019-09" db="EMBL/GenBank/DDBJ databases">
        <title>Bird 10,000 Genomes (B10K) Project - Family phase.</title>
        <authorList>
            <person name="Zhang G."/>
        </authorList>
    </citation>
    <scope>NUCLEOTIDE SEQUENCE [LARGE SCALE GENOMIC DNA]</scope>
    <source>
        <strain evidence="2">B10K-CU-031-07</strain>
        <tissue evidence="2">Muscle</tissue>
    </source>
</reference>
<dbReference type="PROSITE" id="PS50297">
    <property type="entry name" value="ANK_REP_REGION"/>
    <property type="match status" value="2"/>
</dbReference>
<dbReference type="Proteomes" id="UP000531151">
    <property type="component" value="Unassembled WGS sequence"/>
</dbReference>
<dbReference type="PANTHER" id="PTHR24176:SF14">
    <property type="entry name" value="ANKYRIN REPEAT DOMAIN-CONTAINING PROTEIN 31"/>
    <property type="match status" value="1"/>
</dbReference>
<dbReference type="EMBL" id="VWPV01019147">
    <property type="protein sequence ID" value="NWH62412.1"/>
    <property type="molecule type" value="Genomic_DNA"/>
</dbReference>
<comment type="caution">
    <text evidence="2">The sequence shown here is derived from an EMBL/GenBank/DDBJ whole genome shotgun (WGS) entry which is preliminary data.</text>
</comment>
<dbReference type="OrthoDB" id="366390at2759"/>
<dbReference type="SUPFAM" id="SSF48403">
    <property type="entry name" value="Ankyrin repeat"/>
    <property type="match status" value="1"/>
</dbReference>
<dbReference type="Gene3D" id="1.25.40.20">
    <property type="entry name" value="Ankyrin repeat-containing domain"/>
    <property type="match status" value="1"/>
</dbReference>
<accession>A0A7K4JAR5</accession>
<dbReference type="PROSITE" id="PS50088">
    <property type="entry name" value="ANK_REPEAT"/>
    <property type="match status" value="2"/>
</dbReference>
<feature type="repeat" description="ANK" evidence="1">
    <location>
        <begin position="26"/>
        <end position="58"/>
    </location>
</feature>
<dbReference type="PANTHER" id="PTHR24176">
    <property type="entry name" value="ANKYRIN REPEAT DOMAIN-CONTAINING PROTEIN 31-RELATED"/>
    <property type="match status" value="1"/>
</dbReference>
<proteinExistence type="predicted"/>
<evidence type="ECO:0000313" key="2">
    <source>
        <dbReference type="EMBL" id="NWH62412.1"/>
    </source>
</evidence>
<evidence type="ECO:0000313" key="3">
    <source>
        <dbReference type="Proteomes" id="UP000531151"/>
    </source>
</evidence>
<feature type="non-terminal residue" evidence="2">
    <location>
        <position position="1"/>
    </location>
</feature>
<dbReference type="AlphaFoldDB" id="A0A7K4JAR5"/>
<dbReference type="InterPro" id="IPR036770">
    <property type="entry name" value="Ankyrin_rpt-contain_sf"/>
</dbReference>